<dbReference type="OrthoDB" id="202203at2759"/>
<dbReference type="InterPro" id="IPR023753">
    <property type="entry name" value="FAD/NAD-binding_dom"/>
</dbReference>
<dbReference type="PANTHER" id="PTHR43735:SF3">
    <property type="entry name" value="FERROPTOSIS SUPPRESSOR PROTEIN 1"/>
    <property type="match status" value="1"/>
</dbReference>
<evidence type="ECO:0000256" key="2">
    <source>
        <dbReference type="ARBA" id="ARBA00022630"/>
    </source>
</evidence>
<keyword evidence="2" id="KW-0285">Flavoprotein</keyword>
<sequence length="420" mass="44584">MSILDDKKKIVILGGSYGGASTAHYLLKHAIPKLPDPKSYQLVLISTSSQTMCRPAAPRALISDAMFPQDKLFVSIPESFSQYAAGSFVFEQGTVTALDHENRTVSVSLAKSGDSSSAELKVAYHALVIATGASTLSPLLGFIHDEVALKSSWAAFRTALPKAKHIVVTGGGASGVEVAGELGEHLNGRAGWLSSTLSNPKVQITLLSGGSRILPYLRPAIAQTAETYLAKLGVRIVHNTRVTTVAPAAAGIEDIATNATLTLDNGETLQADLYIPATGAIPNTNFVSDTLRCPDGRINTDVSTLRVVGAGERVYSIGDASSAARPAIHNIISMVPVLCANVKRDLLLAAGQSAQVAGEDRIFKEDTRETQLVPIGKSKGVGAAMGMKFPSFLVWLIKGRDYWLWTTGNLWSGKQWTKES</sequence>
<name>A0A4Z0Z4E4_9PEZI</name>
<evidence type="ECO:0000313" key="6">
    <source>
        <dbReference type="EMBL" id="TGJ83522.1"/>
    </source>
</evidence>
<protein>
    <recommendedName>
        <fullName evidence="5">FAD/NAD(P)-binding domain-containing protein</fullName>
    </recommendedName>
</protein>
<dbReference type="PANTHER" id="PTHR43735">
    <property type="entry name" value="APOPTOSIS-INDUCING FACTOR 1"/>
    <property type="match status" value="1"/>
</dbReference>
<gene>
    <name evidence="6" type="ORF">E0Z10_g5224</name>
</gene>
<evidence type="ECO:0000256" key="3">
    <source>
        <dbReference type="ARBA" id="ARBA00022827"/>
    </source>
</evidence>
<comment type="similarity">
    <text evidence="1">Belongs to the FAD-dependent oxidoreductase family.</text>
</comment>
<dbReference type="PRINTS" id="PR00368">
    <property type="entry name" value="FADPNR"/>
</dbReference>
<dbReference type="EMBL" id="SKBN01000091">
    <property type="protein sequence ID" value="TGJ83522.1"/>
    <property type="molecule type" value="Genomic_DNA"/>
</dbReference>
<evidence type="ECO:0000256" key="1">
    <source>
        <dbReference type="ARBA" id="ARBA00006442"/>
    </source>
</evidence>
<accession>A0A4Z0Z4E4</accession>
<organism evidence="6 7">
    <name type="scientific">Xylaria hypoxylon</name>
    <dbReference type="NCBI Taxonomy" id="37992"/>
    <lineage>
        <taxon>Eukaryota</taxon>
        <taxon>Fungi</taxon>
        <taxon>Dikarya</taxon>
        <taxon>Ascomycota</taxon>
        <taxon>Pezizomycotina</taxon>
        <taxon>Sordariomycetes</taxon>
        <taxon>Xylariomycetidae</taxon>
        <taxon>Xylariales</taxon>
        <taxon>Xylariaceae</taxon>
        <taxon>Xylaria</taxon>
    </lineage>
</organism>
<reference evidence="6 7" key="1">
    <citation type="submission" date="2019-03" db="EMBL/GenBank/DDBJ databases">
        <title>Draft genome sequence of Xylaria hypoxylon DSM 108379, a ubiquitous saprotrophic-parasitic fungi on hardwood.</title>
        <authorList>
            <person name="Buettner E."/>
            <person name="Leonhardt S."/>
            <person name="Gebauer A.M."/>
            <person name="Liers C."/>
            <person name="Hofrichter M."/>
            <person name="Kellner H."/>
        </authorList>
    </citation>
    <scope>NUCLEOTIDE SEQUENCE [LARGE SCALE GENOMIC DNA]</scope>
    <source>
        <strain evidence="6 7">DSM 108379</strain>
    </source>
</reference>
<evidence type="ECO:0000259" key="5">
    <source>
        <dbReference type="Pfam" id="PF07992"/>
    </source>
</evidence>
<keyword evidence="3" id="KW-0274">FAD</keyword>
<dbReference type="GO" id="GO:0004174">
    <property type="term" value="F:electron-transferring-flavoprotein dehydrogenase activity"/>
    <property type="evidence" value="ECO:0007669"/>
    <property type="project" value="TreeGrafter"/>
</dbReference>
<evidence type="ECO:0000313" key="7">
    <source>
        <dbReference type="Proteomes" id="UP000297716"/>
    </source>
</evidence>
<feature type="domain" description="FAD/NAD(P)-binding" evidence="5">
    <location>
        <begin position="9"/>
        <end position="321"/>
    </location>
</feature>
<dbReference type="AlphaFoldDB" id="A0A4Z0Z4E4"/>
<dbReference type="InterPro" id="IPR036188">
    <property type="entry name" value="FAD/NAD-bd_sf"/>
</dbReference>
<dbReference type="SUPFAM" id="SSF51905">
    <property type="entry name" value="FAD/NAD(P)-binding domain"/>
    <property type="match status" value="1"/>
</dbReference>
<keyword evidence="4" id="KW-0560">Oxidoreductase</keyword>
<dbReference type="Pfam" id="PF07992">
    <property type="entry name" value="Pyr_redox_2"/>
    <property type="match status" value="1"/>
</dbReference>
<dbReference type="PRINTS" id="PR00469">
    <property type="entry name" value="PNDRDTASEII"/>
</dbReference>
<dbReference type="STRING" id="37992.A0A4Z0Z4E4"/>
<keyword evidence="7" id="KW-1185">Reference proteome</keyword>
<dbReference type="GO" id="GO:0005737">
    <property type="term" value="C:cytoplasm"/>
    <property type="evidence" value="ECO:0007669"/>
    <property type="project" value="TreeGrafter"/>
</dbReference>
<dbReference type="Gene3D" id="3.50.50.100">
    <property type="match status" value="1"/>
</dbReference>
<proteinExistence type="inferred from homology"/>
<comment type="caution">
    <text evidence="6">The sequence shown here is derived from an EMBL/GenBank/DDBJ whole genome shotgun (WGS) entry which is preliminary data.</text>
</comment>
<dbReference type="Proteomes" id="UP000297716">
    <property type="component" value="Unassembled WGS sequence"/>
</dbReference>
<dbReference type="GO" id="GO:0050660">
    <property type="term" value="F:flavin adenine dinucleotide binding"/>
    <property type="evidence" value="ECO:0007669"/>
    <property type="project" value="TreeGrafter"/>
</dbReference>
<evidence type="ECO:0000256" key="4">
    <source>
        <dbReference type="ARBA" id="ARBA00023002"/>
    </source>
</evidence>